<evidence type="ECO:0000256" key="1">
    <source>
        <dbReference type="SAM" id="Phobius"/>
    </source>
</evidence>
<organism evidence="2 3">
    <name type="scientific">Globodera pallida</name>
    <name type="common">Potato cyst nematode worm</name>
    <name type="synonym">Heterodera pallida</name>
    <dbReference type="NCBI Taxonomy" id="36090"/>
    <lineage>
        <taxon>Eukaryota</taxon>
        <taxon>Metazoa</taxon>
        <taxon>Ecdysozoa</taxon>
        <taxon>Nematoda</taxon>
        <taxon>Chromadorea</taxon>
        <taxon>Rhabditida</taxon>
        <taxon>Tylenchina</taxon>
        <taxon>Tylenchomorpha</taxon>
        <taxon>Tylenchoidea</taxon>
        <taxon>Heteroderidae</taxon>
        <taxon>Heteroderinae</taxon>
        <taxon>Globodera</taxon>
    </lineage>
</organism>
<keyword evidence="1" id="KW-0812">Transmembrane</keyword>
<feature type="transmembrane region" description="Helical" evidence="1">
    <location>
        <begin position="146"/>
        <end position="164"/>
    </location>
</feature>
<sequence>MADVSEEEAAFGFDLDQLFNDTIVIIGELLNDWRQKVCCKWAVLIIAILAVGGLLMFQFQEMSTQIEQQQAEPLEERQNQIQFQNLSQQIEQQMNILKSLVVNEQYSDNFWQFFAISTLAIALFGSKAKRWRPLLLSLLKWAMNKFWIYPILITLVVIMMAYLSDRKFQFQKMNTKIKQQKETFERQHQILGEELKVAQKRELRQMEEVQQSIQFQFLSQQIEQQTHILKNLVVNEQYSRNFWQFFAISTLAIALFGNSKNSPSFLAVIYVLVNHVRLKL</sequence>
<name>A0A183CFN9_GLOPA</name>
<dbReference type="Proteomes" id="UP000050741">
    <property type="component" value="Unassembled WGS sequence"/>
</dbReference>
<feature type="transmembrane region" description="Helical" evidence="1">
    <location>
        <begin position="41"/>
        <end position="59"/>
    </location>
</feature>
<reference evidence="3" key="3">
    <citation type="submission" date="2016-06" db="UniProtKB">
        <authorList>
            <consortium name="WormBaseParasite"/>
        </authorList>
    </citation>
    <scope>IDENTIFICATION</scope>
</reference>
<protein>
    <submittedName>
        <fullName evidence="3">Transmembrane protein</fullName>
    </submittedName>
</protein>
<dbReference type="AlphaFoldDB" id="A0A183CFN9"/>
<reference evidence="2" key="1">
    <citation type="submission" date="2013-12" db="EMBL/GenBank/DDBJ databases">
        <authorList>
            <person name="Aslett M."/>
        </authorList>
    </citation>
    <scope>NUCLEOTIDE SEQUENCE [LARGE SCALE GENOMIC DNA]</scope>
    <source>
        <strain evidence="2">Lindley</strain>
    </source>
</reference>
<accession>A0A183CFN9</accession>
<keyword evidence="1" id="KW-0472">Membrane</keyword>
<evidence type="ECO:0000313" key="2">
    <source>
        <dbReference type="Proteomes" id="UP000050741"/>
    </source>
</evidence>
<keyword evidence="2" id="KW-1185">Reference proteome</keyword>
<evidence type="ECO:0000313" key="3">
    <source>
        <dbReference type="WBParaSite" id="GPLIN_001169400"/>
    </source>
</evidence>
<reference evidence="2" key="2">
    <citation type="submission" date="2014-05" db="EMBL/GenBank/DDBJ databases">
        <title>The genome and life-stage specific transcriptomes of Globodera pallida elucidate key aspects of plant parasitism by a cyst nematode.</title>
        <authorList>
            <person name="Cotton J.A."/>
            <person name="Lilley C.J."/>
            <person name="Jones L.M."/>
            <person name="Kikuchi T."/>
            <person name="Reid A.J."/>
            <person name="Thorpe P."/>
            <person name="Tsai I.J."/>
            <person name="Beasley H."/>
            <person name="Blok V."/>
            <person name="Cock P.J.A."/>
            <person name="Van den Akker S.E."/>
            <person name="Holroyd N."/>
            <person name="Hunt M."/>
            <person name="Mantelin S."/>
            <person name="Naghra H."/>
            <person name="Pain A."/>
            <person name="Palomares-Rius J.E."/>
            <person name="Zarowiecki M."/>
            <person name="Berriman M."/>
            <person name="Jones J.T."/>
            <person name="Urwin P.E."/>
        </authorList>
    </citation>
    <scope>NUCLEOTIDE SEQUENCE [LARGE SCALE GENOMIC DNA]</scope>
    <source>
        <strain evidence="2">Lindley</strain>
    </source>
</reference>
<dbReference type="WBParaSite" id="GPLIN_001169400">
    <property type="protein sequence ID" value="GPLIN_001169400"/>
    <property type="gene ID" value="GPLIN_001169400"/>
</dbReference>
<proteinExistence type="predicted"/>
<keyword evidence="1" id="KW-1133">Transmembrane helix</keyword>
<feature type="transmembrane region" description="Helical" evidence="1">
    <location>
        <begin position="109"/>
        <end position="125"/>
    </location>
</feature>